<proteinExistence type="predicted"/>
<evidence type="ECO:0000313" key="1">
    <source>
        <dbReference type="EMBL" id="KKN35025.1"/>
    </source>
</evidence>
<gene>
    <name evidence="1" type="ORF">LCGC14_0787740</name>
</gene>
<organism evidence="1">
    <name type="scientific">marine sediment metagenome</name>
    <dbReference type="NCBI Taxonomy" id="412755"/>
    <lineage>
        <taxon>unclassified sequences</taxon>
        <taxon>metagenomes</taxon>
        <taxon>ecological metagenomes</taxon>
    </lineage>
</organism>
<protein>
    <submittedName>
        <fullName evidence="1">Uncharacterized protein</fullName>
    </submittedName>
</protein>
<dbReference type="EMBL" id="LAZR01002068">
    <property type="protein sequence ID" value="KKN35025.1"/>
    <property type="molecule type" value="Genomic_DNA"/>
</dbReference>
<reference evidence="1" key="1">
    <citation type="journal article" date="2015" name="Nature">
        <title>Complex archaea that bridge the gap between prokaryotes and eukaryotes.</title>
        <authorList>
            <person name="Spang A."/>
            <person name="Saw J.H."/>
            <person name="Jorgensen S.L."/>
            <person name="Zaremba-Niedzwiedzka K."/>
            <person name="Martijn J."/>
            <person name="Lind A.E."/>
            <person name="van Eijk R."/>
            <person name="Schleper C."/>
            <person name="Guy L."/>
            <person name="Ettema T.J."/>
        </authorList>
    </citation>
    <scope>NUCLEOTIDE SEQUENCE</scope>
</reference>
<accession>A0A0F9PTP6</accession>
<sequence>MPEVKCANYMYLEGMQQTVKEYEAMWGHPDEPPSEITLKHMMENCSMCDYGDVEFSALSQAILGPAGDLTVKVQQEVKRMTGEPLKRKCYKEPEK</sequence>
<name>A0A0F9PTP6_9ZZZZ</name>
<dbReference type="AlphaFoldDB" id="A0A0F9PTP6"/>
<comment type="caution">
    <text evidence="1">The sequence shown here is derived from an EMBL/GenBank/DDBJ whole genome shotgun (WGS) entry which is preliminary data.</text>
</comment>